<evidence type="ECO:0000256" key="4">
    <source>
        <dbReference type="ARBA" id="ARBA00022519"/>
    </source>
</evidence>
<evidence type="ECO:0000259" key="7">
    <source>
        <dbReference type="PROSITE" id="PS50893"/>
    </source>
</evidence>
<dbReference type="Pfam" id="PF00005">
    <property type="entry name" value="ABC_tran"/>
    <property type="match status" value="2"/>
</dbReference>
<evidence type="ECO:0000313" key="8">
    <source>
        <dbReference type="EMBL" id="CAG9173022.1"/>
    </source>
</evidence>
<evidence type="ECO:0000313" key="9">
    <source>
        <dbReference type="Proteomes" id="UP000706525"/>
    </source>
</evidence>
<dbReference type="PANTHER" id="PTHR43776:SF7">
    <property type="entry name" value="D,D-DIPEPTIDE TRANSPORT ATP-BINDING PROTEIN DDPF-RELATED"/>
    <property type="match status" value="1"/>
</dbReference>
<dbReference type="PROSITE" id="PS50893">
    <property type="entry name" value="ABC_TRANSPORTER_2"/>
    <property type="match status" value="2"/>
</dbReference>
<organism evidence="8 9">
    <name type="scientific">Cupriavidus pampae</name>
    <dbReference type="NCBI Taxonomy" id="659251"/>
    <lineage>
        <taxon>Bacteria</taxon>
        <taxon>Pseudomonadati</taxon>
        <taxon>Pseudomonadota</taxon>
        <taxon>Betaproteobacteria</taxon>
        <taxon>Burkholderiales</taxon>
        <taxon>Burkholderiaceae</taxon>
        <taxon>Cupriavidus</taxon>
    </lineage>
</organism>
<dbReference type="InterPro" id="IPR050319">
    <property type="entry name" value="ABC_transp_ATP-bind"/>
</dbReference>
<comment type="caution">
    <text evidence="8">The sequence shown here is derived from an EMBL/GenBank/DDBJ whole genome shotgun (WGS) entry which is preliminary data.</text>
</comment>
<name>A0ABM8WZK7_9BURK</name>
<dbReference type="InterPro" id="IPR027417">
    <property type="entry name" value="P-loop_NTPase"/>
</dbReference>
<dbReference type="SMART" id="SM00382">
    <property type="entry name" value="AAA"/>
    <property type="match status" value="2"/>
</dbReference>
<dbReference type="InterPro" id="IPR003593">
    <property type="entry name" value="AAA+_ATPase"/>
</dbReference>
<dbReference type="SUPFAM" id="SSF52540">
    <property type="entry name" value="P-loop containing nucleoside triphosphate hydrolases"/>
    <property type="match status" value="2"/>
</dbReference>
<evidence type="ECO:0000256" key="3">
    <source>
        <dbReference type="ARBA" id="ARBA00022475"/>
    </source>
</evidence>
<dbReference type="InterPro" id="IPR003439">
    <property type="entry name" value="ABC_transporter-like_ATP-bd"/>
</dbReference>
<evidence type="ECO:0000256" key="1">
    <source>
        <dbReference type="ARBA" id="ARBA00005417"/>
    </source>
</evidence>
<dbReference type="PANTHER" id="PTHR43776">
    <property type="entry name" value="TRANSPORT ATP-BINDING PROTEIN"/>
    <property type="match status" value="1"/>
</dbReference>
<dbReference type="PROSITE" id="PS00211">
    <property type="entry name" value="ABC_TRANSPORTER_1"/>
    <property type="match status" value="2"/>
</dbReference>
<dbReference type="RefSeq" id="WP_223988998.1">
    <property type="nucleotide sequence ID" value="NZ_CAJZAG010000005.1"/>
</dbReference>
<dbReference type="GO" id="GO:0005524">
    <property type="term" value="F:ATP binding"/>
    <property type="evidence" value="ECO:0007669"/>
    <property type="project" value="UniProtKB-KW"/>
</dbReference>
<dbReference type="EMBL" id="CAJZAG010000005">
    <property type="protein sequence ID" value="CAG9173022.1"/>
    <property type="molecule type" value="Genomic_DNA"/>
</dbReference>
<keyword evidence="9" id="KW-1185">Reference proteome</keyword>
<gene>
    <name evidence="8" type="primary">gsiA_1</name>
    <name evidence="8" type="ORF">LMG32289_02746</name>
</gene>
<dbReference type="InterPro" id="IPR017871">
    <property type="entry name" value="ABC_transporter-like_CS"/>
</dbReference>
<keyword evidence="2" id="KW-0813">Transport</keyword>
<dbReference type="InterPro" id="IPR013563">
    <property type="entry name" value="Oligopep_ABC_C"/>
</dbReference>
<protein>
    <submittedName>
        <fullName evidence="8">Glutathione import ATP-binding protein GsiA</fullName>
    </submittedName>
</protein>
<reference evidence="8 9" key="1">
    <citation type="submission" date="2021-08" db="EMBL/GenBank/DDBJ databases">
        <authorList>
            <person name="Peeters C."/>
        </authorList>
    </citation>
    <scope>NUCLEOTIDE SEQUENCE [LARGE SCALE GENOMIC DNA]</scope>
    <source>
        <strain evidence="8 9">LMG 32289</strain>
    </source>
</reference>
<dbReference type="Gene3D" id="3.40.50.300">
    <property type="entry name" value="P-loop containing nucleotide triphosphate hydrolases"/>
    <property type="match status" value="2"/>
</dbReference>
<proteinExistence type="inferred from homology"/>
<dbReference type="NCBIfam" id="NF007739">
    <property type="entry name" value="PRK10419.1"/>
    <property type="match status" value="2"/>
</dbReference>
<keyword evidence="3" id="KW-1003">Cell membrane</keyword>
<accession>A0ABM8WZK7</accession>
<dbReference type="Proteomes" id="UP000706525">
    <property type="component" value="Unassembled WGS sequence"/>
</dbReference>
<keyword evidence="4" id="KW-0997">Cell inner membrane</keyword>
<evidence type="ECO:0000256" key="5">
    <source>
        <dbReference type="ARBA" id="ARBA00022741"/>
    </source>
</evidence>
<evidence type="ECO:0000256" key="6">
    <source>
        <dbReference type="ARBA" id="ARBA00022840"/>
    </source>
</evidence>
<evidence type="ECO:0000256" key="2">
    <source>
        <dbReference type="ARBA" id="ARBA00022448"/>
    </source>
</evidence>
<comment type="similarity">
    <text evidence="1">Belongs to the ABC transporter superfamily.</text>
</comment>
<keyword evidence="6 8" id="KW-0067">ATP-binding</keyword>
<keyword evidence="4" id="KW-0472">Membrane</keyword>
<dbReference type="Pfam" id="PF08352">
    <property type="entry name" value="oligo_HPY"/>
    <property type="match status" value="2"/>
</dbReference>
<keyword evidence="5" id="KW-0547">Nucleotide-binding</keyword>
<dbReference type="CDD" id="cd03257">
    <property type="entry name" value="ABC_NikE_OppD_transporters"/>
    <property type="match status" value="2"/>
</dbReference>
<feature type="domain" description="ABC transporter" evidence="7">
    <location>
        <begin position="286"/>
        <end position="534"/>
    </location>
</feature>
<feature type="domain" description="ABC transporter" evidence="7">
    <location>
        <begin position="19"/>
        <end position="266"/>
    </location>
</feature>
<sequence>MTTAMANPTSSASAAAPLLSVRNLTLHSTRGNAILKGISFEMAPGEVLALVGESGSGKTMAGRAIMRLLPAQVAQTGGTIMLDGKDVAVLSDRAMRGLRGQVAGMVFQEPMVSLNPAMTVGAQLCEGLLLHEKLSPKVARERAIEMLRRVQIADPEGCMASFPHAFSGGMRQRIMLASVMLLKPRLLIADEPTTALDALSQREVMEIMADLTRNSGTAVLLVTHDLQLVAHYADSVLVLRRGDQVEYGSADAVLREPKSPYTRSLIDALPQRAVGRPLVADLPPVIEARDVSVAYPGAHRMFSRGTDKLAVDRVSLAIRPGEVVAVVGGSGSGKTTLGRAMIGLLPLAGGTLQFRGNPVGSGTRQSQREFRLACQMVFQDPYSSLDPRQRIGEIVSEPLNHAEPMTAGERRLRVDRMLAEVGLDGLAERFPHALSGGQRQRVAIARALIRNPALVVADEPVSALDMTIQKQVLTLFRELQRTHGFACFFVSHNLAAVSEVADRIVVMHQGRIVEEGSVDDILDRPQHAYTQALLEAAYVAPGQRTPLTMKMEAAA</sequence>
<dbReference type="NCBIfam" id="NF008453">
    <property type="entry name" value="PRK11308.1"/>
    <property type="match status" value="2"/>
</dbReference>